<comment type="similarity">
    <text evidence="3">Belongs to the CND2 (condensin subunit 2) family.</text>
</comment>
<dbReference type="GO" id="GO:0000796">
    <property type="term" value="C:condensin complex"/>
    <property type="evidence" value="ECO:0007669"/>
    <property type="project" value="InterPro"/>
</dbReference>
<dbReference type="InterPro" id="IPR022816">
    <property type="entry name" value="Condensin_barren_su2"/>
</dbReference>
<keyword evidence="9" id="KW-0226">DNA condensation</keyword>
<dbReference type="GO" id="GO:0003682">
    <property type="term" value="F:chromatin binding"/>
    <property type="evidence" value="ECO:0007669"/>
    <property type="project" value="TreeGrafter"/>
</dbReference>
<evidence type="ECO:0000256" key="7">
    <source>
        <dbReference type="ARBA" id="ARBA00022618"/>
    </source>
</evidence>
<comment type="subcellular location">
    <subcellularLocation>
        <location evidence="1">Chromosome</location>
    </subcellularLocation>
    <subcellularLocation>
        <location evidence="2">Cytoplasm</location>
    </subcellularLocation>
</comment>
<keyword evidence="7" id="KW-0132">Cell division</keyword>
<gene>
    <name evidence="12" type="ORF">EPI10_013693</name>
</gene>
<evidence type="ECO:0000256" key="8">
    <source>
        <dbReference type="ARBA" id="ARBA00022776"/>
    </source>
</evidence>
<dbReference type="OrthoDB" id="362021at2759"/>
<keyword evidence="13" id="KW-1185">Reference proteome</keyword>
<evidence type="ECO:0000256" key="5">
    <source>
        <dbReference type="ARBA" id="ARBA00022454"/>
    </source>
</evidence>
<dbReference type="GO" id="GO:0007076">
    <property type="term" value="P:mitotic chromosome condensation"/>
    <property type="evidence" value="ECO:0007669"/>
    <property type="project" value="InterPro"/>
</dbReference>
<protein>
    <recommendedName>
        <fullName evidence="4">Condensin complex subunit 2</fullName>
    </recommendedName>
</protein>
<feature type="region of interest" description="Disordered" evidence="11">
    <location>
        <begin position="100"/>
        <end position="131"/>
    </location>
</feature>
<feature type="compositionally biased region" description="Basic and acidic residues" evidence="11">
    <location>
        <begin position="118"/>
        <end position="128"/>
    </location>
</feature>
<dbReference type="GO" id="GO:0005737">
    <property type="term" value="C:cytoplasm"/>
    <property type="evidence" value="ECO:0007669"/>
    <property type="project" value="UniProtKB-SubCell"/>
</dbReference>
<keyword evidence="10" id="KW-0131">Cell cycle</keyword>
<evidence type="ECO:0000256" key="3">
    <source>
        <dbReference type="ARBA" id="ARBA00009471"/>
    </source>
</evidence>
<sequence length="334" mass="37564">MAEARAARVAAIRRKPVLSHPQSSTDSDPCLSKDQILELFQNCIKLSSENVEEENDVETNFQKASCTLEAGVKIYSLSVDSVHSEAYKVLGGINRAGQENEQGSVVENGNIDTTQEVNPKKETDKSQRSTELADTINNESEFDGVAFESFDNDGFDHDDQPSIVDEEFNREEPTFTHDRFEKVDDYLFLNLGFTLKQNAWAGPDHWKYRKTKGSENIADEENMEVSTTKKAKNKKQAEPDIDFTKALDNEMPDIFAPPQNLKSLLLPSNRAPCNTKLPEDCHYQPEDLVKLFLIPNMIVMFTTSLLLKDNLDVIAESRIVTLVCLKTLVLIQLG</sequence>
<proteinExistence type="inferred from homology"/>
<evidence type="ECO:0000256" key="2">
    <source>
        <dbReference type="ARBA" id="ARBA00004496"/>
    </source>
</evidence>
<reference evidence="13" key="1">
    <citation type="journal article" date="2019" name="Plant Biotechnol. J.">
        <title>Genome sequencing of the Australian wild diploid species Gossypium australe highlights disease resistance and delayed gland morphogenesis.</title>
        <authorList>
            <person name="Cai Y."/>
            <person name="Cai X."/>
            <person name="Wang Q."/>
            <person name="Wang P."/>
            <person name="Zhang Y."/>
            <person name="Cai C."/>
            <person name="Xu Y."/>
            <person name="Wang K."/>
            <person name="Zhou Z."/>
            <person name="Wang C."/>
            <person name="Geng S."/>
            <person name="Li B."/>
            <person name="Dong Q."/>
            <person name="Hou Y."/>
            <person name="Wang H."/>
            <person name="Ai P."/>
            <person name="Liu Z."/>
            <person name="Yi F."/>
            <person name="Sun M."/>
            <person name="An G."/>
            <person name="Cheng J."/>
            <person name="Zhang Y."/>
            <person name="Shi Q."/>
            <person name="Xie Y."/>
            <person name="Shi X."/>
            <person name="Chang Y."/>
            <person name="Huang F."/>
            <person name="Chen Y."/>
            <person name="Hong S."/>
            <person name="Mi L."/>
            <person name="Sun Q."/>
            <person name="Zhang L."/>
            <person name="Zhou B."/>
            <person name="Peng R."/>
            <person name="Zhang X."/>
            <person name="Liu F."/>
        </authorList>
    </citation>
    <scope>NUCLEOTIDE SEQUENCE [LARGE SCALE GENOMIC DNA]</scope>
    <source>
        <strain evidence="13">cv. PA1801</strain>
    </source>
</reference>
<keyword evidence="6" id="KW-0963">Cytoplasm</keyword>
<evidence type="ECO:0000256" key="6">
    <source>
        <dbReference type="ARBA" id="ARBA00022490"/>
    </source>
</evidence>
<dbReference type="EMBL" id="SMMG02000010">
    <property type="protein sequence ID" value="KAA3459179.1"/>
    <property type="molecule type" value="Genomic_DNA"/>
</dbReference>
<dbReference type="Pfam" id="PF05786">
    <property type="entry name" value="Cnd2"/>
    <property type="match status" value="1"/>
</dbReference>
<evidence type="ECO:0000313" key="12">
    <source>
        <dbReference type="EMBL" id="KAA3459179.1"/>
    </source>
</evidence>
<dbReference type="AlphaFoldDB" id="A0A5B6UMS7"/>
<evidence type="ECO:0000313" key="13">
    <source>
        <dbReference type="Proteomes" id="UP000325315"/>
    </source>
</evidence>
<evidence type="ECO:0000256" key="9">
    <source>
        <dbReference type="ARBA" id="ARBA00023067"/>
    </source>
</evidence>
<dbReference type="PANTHER" id="PTHR13108">
    <property type="entry name" value="CONDENSIN COMPLEX SUBUNIT 2"/>
    <property type="match status" value="1"/>
</dbReference>
<evidence type="ECO:0000256" key="11">
    <source>
        <dbReference type="SAM" id="MobiDB-lite"/>
    </source>
</evidence>
<keyword evidence="8" id="KW-0498">Mitosis</keyword>
<name>A0A5B6UMS7_9ROSI</name>
<dbReference type="Proteomes" id="UP000325315">
    <property type="component" value="Unassembled WGS sequence"/>
</dbReference>
<feature type="compositionally biased region" description="Polar residues" evidence="11">
    <location>
        <begin position="100"/>
        <end position="117"/>
    </location>
</feature>
<dbReference type="GO" id="GO:0051301">
    <property type="term" value="P:cell division"/>
    <property type="evidence" value="ECO:0007669"/>
    <property type="project" value="UniProtKB-KW"/>
</dbReference>
<evidence type="ECO:0000256" key="10">
    <source>
        <dbReference type="ARBA" id="ARBA00023306"/>
    </source>
</evidence>
<dbReference type="PANTHER" id="PTHR13108:SF9">
    <property type="entry name" value="CONDENSIN COMPLEX SUBUNIT 2"/>
    <property type="match status" value="1"/>
</dbReference>
<accession>A0A5B6UMS7</accession>
<organism evidence="12 13">
    <name type="scientific">Gossypium australe</name>
    <dbReference type="NCBI Taxonomy" id="47621"/>
    <lineage>
        <taxon>Eukaryota</taxon>
        <taxon>Viridiplantae</taxon>
        <taxon>Streptophyta</taxon>
        <taxon>Embryophyta</taxon>
        <taxon>Tracheophyta</taxon>
        <taxon>Spermatophyta</taxon>
        <taxon>Magnoliopsida</taxon>
        <taxon>eudicotyledons</taxon>
        <taxon>Gunneridae</taxon>
        <taxon>Pentapetalae</taxon>
        <taxon>rosids</taxon>
        <taxon>malvids</taxon>
        <taxon>Malvales</taxon>
        <taxon>Malvaceae</taxon>
        <taxon>Malvoideae</taxon>
        <taxon>Gossypium</taxon>
    </lineage>
</organism>
<evidence type="ECO:0000256" key="1">
    <source>
        <dbReference type="ARBA" id="ARBA00004286"/>
    </source>
</evidence>
<evidence type="ECO:0000256" key="4">
    <source>
        <dbReference type="ARBA" id="ARBA00016065"/>
    </source>
</evidence>
<comment type="caution">
    <text evidence="12">The sequence shown here is derived from an EMBL/GenBank/DDBJ whole genome shotgun (WGS) entry which is preliminary data.</text>
</comment>
<keyword evidence="5" id="KW-0158">Chromosome</keyword>